<dbReference type="Pfam" id="PF00535">
    <property type="entry name" value="Glycos_transf_2"/>
    <property type="match status" value="1"/>
</dbReference>
<keyword evidence="4" id="KW-1185">Reference proteome</keyword>
<comment type="similarity">
    <text evidence="1">Belongs to the glycosyltransferase 2 family.</text>
</comment>
<evidence type="ECO:0000313" key="3">
    <source>
        <dbReference type="EMBL" id="THG30842.1"/>
    </source>
</evidence>
<name>A0A4S4FLR0_9MICO</name>
<feature type="domain" description="Glycosyltransferase 2-like" evidence="2">
    <location>
        <begin position="18"/>
        <end position="181"/>
    </location>
</feature>
<dbReference type="OrthoDB" id="3672893at2"/>
<comment type="caution">
    <text evidence="3">The sequence shown here is derived from an EMBL/GenBank/DDBJ whole genome shotgun (WGS) entry which is preliminary data.</text>
</comment>
<evidence type="ECO:0000256" key="1">
    <source>
        <dbReference type="ARBA" id="ARBA00006739"/>
    </source>
</evidence>
<dbReference type="Gene3D" id="3.90.550.10">
    <property type="entry name" value="Spore Coat Polysaccharide Biosynthesis Protein SpsA, Chain A"/>
    <property type="match status" value="1"/>
</dbReference>
<organism evidence="3 4">
    <name type="scientific">Naasia lichenicola</name>
    <dbReference type="NCBI Taxonomy" id="2565933"/>
    <lineage>
        <taxon>Bacteria</taxon>
        <taxon>Bacillati</taxon>
        <taxon>Actinomycetota</taxon>
        <taxon>Actinomycetes</taxon>
        <taxon>Micrococcales</taxon>
        <taxon>Microbacteriaceae</taxon>
        <taxon>Naasia</taxon>
    </lineage>
</organism>
<dbReference type="PANTHER" id="PTHR48090">
    <property type="entry name" value="UNDECAPRENYL-PHOSPHATE 4-DEOXY-4-FORMAMIDO-L-ARABINOSE TRANSFERASE-RELATED"/>
    <property type="match status" value="1"/>
</dbReference>
<dbReference type="Proteomes" id="UP000309133">
    <property type="component" value="Unassembled WGS sequence"/>
</dbReference>
<dbReference type="RefSeq" id="WP_136427255.1">
    <property type="nucleotide sequence ID" value="NZ_SSSM01000004.1"/>
</dbReference>
<dbReference type="EMBL" id="SSSM01000004">
    <property type="protein sequence ID" value="THG30842.1"/>
    <property type="molecule type" value="Genomic_DNA"/>
</dbReference>
<dbReference type="InterPro" id="IPR050256">
    <property type="entry name" value="Glycosyltransferase_2"/>
</dbReference>
<dbReference type="GO" id="GO:0016740">
    <property type="term" value="F:transferase activity"/>
    <property type="evidence" value="ECO:0007669"/>
    <property type="project" value="UniProtKB-KW"/>
</dbReference>
<protein>
    <submittedName>
        <fullName evidence="3">Glycosyltransferase family 2 protein</fullName>
    </submittedName>
</protein>
<dbReference type="InterPro" id="IPR029044">
    <property type="entry name" value="Nucleotide-diphossugar_trans"/>
</dbReference>
<dbReference type="AlphaFoldDB" id="A0A4S4FLR0"/>
<gene>
    <name evidence="3" type="ORF">E6C64_09405</name>
</gene>
<reference evidence="3 4" key="1">
    <citation type="submission" date="2019-04" db="EMBL/GenBank/DDBJ databases">
        <authorList>
            <person name="Jiang L."/>
        </authorList>
    </citation>
    <scope>NUCLEOTIDE SEQUENCE [LARGE SCALE GENOMIC DNA]</scope>
    <source>
        <strain evidence="3 4">YIM 131853</strain>
    </source>
</reference>
<sequence>MTEPARGRTDGPGMPVAVVMPAYNEAESLPVFLAEIAESLRPVVSSLHFVVVDDLSTDSTAAVLEELRIVGAEVVSVRSPSNRGHGPTALNAYREGLLLDVDVIIHVDGDGQFIGSDFRRALAALHGADVVHGVRTSRTDPWFRRVITAVTSFVAALLAGHRIPDVNTPLRVYRRPAIERLISLIPESSLVPHIHFSLLERAQDLRVHYVRVQSIPRRGASVLGTMWNGSGERRPALPSGRLLRFSRDAALEVLRLRVLRLRPALSGSGEHGTRRRTT</sequence>
<evidence type="ECO:0000259" key="2">
    <source>
        <dbReference type="Pfam" id="PF00535"/>
    </source>
</evidence>
<proteinExistence type="inferred from homology"/>
<evidence type="ECO:0000313" key="4">
    <source>
        <dbReference type="Proteomes" id="UP000309133"/>
    </source>
</evidence>
<accession>A0A4S4FLR0</accession>
<dbReference type="CDD" id="cd04179">
    <property type="entry name" value="DPM_DPG-synthase_like"/>
    <property type="match status" value="1"/>
</dbReference>
<dbReference type="SUPFAM" id="SSF53448">
    <property type="entry name" value="Nucleotide-diphospho-sugar transferases"/>
    <property type="match status" value="1"/>
</dbReference>
<dbReference type="InterPro" id="IPR001173">
    <property type="entry name" value="Glyco_trans_2-like"/>
</dbReference>
<keyword evidence="3" id="KW-0808">Transferase</keyword>